<organism evidence="3 4">
    <name type="scientific">Punica granatum</name>
    <name type="common">Pomegranate</name>
    <dbReference type="NCBI Taxonomy" id="22663"/>
    <lineage>
        <taxon>Eukaryota</taxon>
        <taxon>Viridiplantae</taxon>
        <taxon>Streptophyta</taxon>
        <taxon>Embryophyta</taxon>
        <taxon>Tracheophyta</taxon>
        <taxon>Spermatophyta</taxon>
        <taxon>Magnoliopsida</taxon>
        <taxon>eudicotyledons</taxon>
        <taxon>Gunneridae</taxon>
        <taxon>Pentapetalae</taxon>
        <taxon>rosids</taxon>
        <taxon>malvids</taxon>
        <taxon>Myrtales</taxon>
        <taxon>Lythraceae</taxon>
        <taxon>Punica</taxon>
    </lineage>
</organism>
<evidence type="ECO:0000313" key="4">
    <source>
        <dbReference type="Proteomes" id="UP000233551"/>
    </source>
</evidence>
<comment type="caution">
    <text evidence="3">The sequence shown here is derived from an EMBL/GenBank/DDBJ whole genome shotgun (WGS) entry which is preliminary data.</text>
</comment>
<accession>A0A2I0HW72</accession>
<reference evidence="3 4" key="1">
    <citation type="submission" date="2017-11" db="EMBL/GenBank/DDBJ databases">
        <title>De-novo sequencing of pomegranate (Punica granatum L.) genome.</title>
        <authorList>
            <person name="Akparov Z."/>
            <person name="Amiraslanov A."/>
            <person name="Hajiyeva S."/>
            <person name="Abbasov M."/>
            <person name="Kaur K."/>
            <person name="Hamwieh A."/>
            <person name="Solovyev V."/>
            <person name="Salamov A."/>
            <person name="Braich B."/>
            <person name="Kosarev P."/>
            <person name="Mahmoud A."/>
            <person name="Hajiyev E."/>
            <person name="Babayeva S."/>
            <person name="Izzatullayeva V."/>
            <person name="Mammadov A."/>
            <person name="Mammadov A."/>
            <person name="Sharifova S."/>
            <person name="Ojaghi J."/>
            <person name="Eynullazada K."/>
            <person name="Bayramov B."/>
            <person name="Abdulazimova A."/>
            <person name="Shahmuradov I."/>
        </authorList>
    </citation>
    <scope>NUCLEOTIDE SEQUENCE [LARGE SCALE GENOMIC DNA]</scope>
    <source>
        <strain evidence="4">cv. AG2017</strain>
        <tissue evidence="3">Leaf</tissue>
    </source>
</reference>
<dbReference type="InterPro" id="IPR040256">
    <property type="entry name" value="At4g02000-like"/>
</dbReference>
<dbReference type="Pfam" id="PF14111">
    <property type="entry name" value="DUF4283"/>
    <property type="match status" value="1"/>
</dbReference>
<feature type="compositionally biased region" description="Basic and acidic residues" evidence="1">
    <location>
        <begin position="46"/>
        <end position="56"/>
    </location>
</feature>
<dbReference type="Proteomes" id="UP000233551">
    <property type="component" value="Unassembled WGS sequence"/>
</dbReference>
<gene>
    <name evidence="3" type="ORF">CRG98_043654</name>
</gene>
<keyword evidence="4" id="KW-1185">Reference proteome</keyword>
<feature type="compositionally biased region" description="Acidic residues" evidence="1">
    <location>
        <begin position="101"/>
        <end position="113"/>
    </location>
</feature>
<feature type="region of interest" description="Disordered" evidence="1">
    <location>
        <begin position="90"/>
        <end position="113"/>
    </location>
</feature>
<proteinExistence type="predicted"/>
<name>A0A2I0HW72_PUNGR</name>
<feature type="region of interest" description="Disordered" evidence="1">
    <location>
        <begin position="46"/>
        <end position="70"/>
    </location>
</feature>
<feature type="region of interest" description="Disordered" evidence="1">
    <location>
        <begin position="1"/>
        <end position="33"/>
    </location>
</feature>
<sequence length="226" mass="25726">MRVTQALSSGDRSGDPSAEKALVEEDDQCSRSTKRVKKFWILRDRDPNGEVHDKSSEAGAEAPPPVEGSKRKLTFKDMVLGHSAEAVEAVDKPWDEKDNRDDDMDSSDKEDEGVGTELCPAFLFLKAILRCIRAPWWGSLIIKILGRKVGYMYLRRRLMQLWKPKGDFKLISLGHDFYTAKFGNPEDREYVLREGPWPILGHYLSMRAWVPDFVPSKATIDRAAAW</sequence>
<dbReference type="AlphaFoldDB" id="A0A2I0HW72"/>
<dbReference type="PANTHER" id="PTHR31286:SF99">
    <property type="entry name" value="DUF4283 DOMAIN-CONTAINING PROTEIN"/>
    <property type="match status" value="1"/>
</dbReference>
<dbReference type="PANTHER" id="PTHR31286">
    <property type="entry name" value="GLYCINE-RICH CELL WALL STRUCTURAL PROTEIN 1.8-LIKE"/>
    <property type="match status" value="1"/>
</dbReference>
<protein>
    <recommendedName>
        <fullName evidence="2">DUF4283 domain-containing protein</fullName>
    </recommendedName>
</protein>
<feature type="non-terminal residue" evidence="3">
    <location>
        <position position="226"/>
    </location>
</feature>
<dbReference type="STRING" id="22663.A0A2I0HW72"/>
<dbReference type="InterPro" id="IPR025558">
    <property type="entry name" value="DUF4283"/>
</dbReference>
<feature type="compositionally biased region" description="Basic and acidic residues" evidence="1">
    <location>
        <begin position="90"/>
        <end position="100"/>
    </location>
</feature>
<feature type="domain" description="DUF4283" evidence="2">
    <location>
        <begin position="139"/>
        <end position="216"/>
    </location>
</feature>
<evidence type="ECO:0000259" key="2">
    <source>
        <dbReference type="Pfam" id="PF14111"/>
    </source>
</evidence>
<feature type="compositionally biased region" description="Polar residues" evidence="1">
    <location>
        <begin position="1"/>
        <end position="11"/>
    </location>
</feature>
<feature type="compositionally biased region" description="Basic and acidic residues" evidence="1">
    <location>
        <begin position="12"/>
        <end position="23"/>
    </location>
</feature>
<dbReference type="EMBL" id="PGOL01005086">
    <property type="protein sequence ID" value="PKI35954.1"/>
    <property type="molecule type" value="Genomic_DNA"/>
</dbReference>
<evidence type="ECO:0000256" key="1">
    <source>
        <dbReference type="SAM" id="MobiDB-lite"/>
    </source>
</evidence>
<evidence type="ECO:0000313" key="3">
    <source>
        <dbReference type="EMBL" id="PKI35954.1"/>
    </source>
</evidence>